<dbReference type="SUPFAM" id="SSF51905">
    <property type="entry name" value="FAD/NAD(P)-binding domain"/>
    <property type="match status" value="1"/>
</dbReference>
<feature type="domain" description="Amine oxidase" evidence="1">
    <location>
        <begin position="16"/>
        <end position="272"/>
    </location>
</feature>
<sequence length="418" mass="47044">MRIAVVGGGISGMMSWYLLQQKHDVTLLEANNYLGGHTATKDVEFQGKRYAVDTGFIVFNNWTYPIFNRFIAELGVEFKHTTMSFSVKNPAQNLEYNGNTLSSLFAQRRNLLRPSFWLMLRDIVRFNALGKRLLQEDAADLELSLGEFLQKYRFGKAIKENYLLPMGAAIWSAGLVDMPAFPVRFFLRFFQNHGLLNVTDRPQWAVIKGGSKTYVDALLAKLGSDSVKLNQQIIAIERSQNGVTIRFDDGREEQYDKVVLACHSDEALALLGDNATNEERAVLGDIAYQQNEVVLHTDTRLLPKRKRAWAAWNYNLDASETQRATLTYNMNLLQGITAPVTFCITLNHSEAIAKDKILGVYHYAHPVYKDTTLAAQAKRNSISGQNNTFFAGAYWYNGFHEDGAKSAVDVAAQLGVQF</sequence>
<dbReference type="PANTHER" id="PTHR42923">
    <property type="entry name" value="PROTOPORPHYRINOGEN OXIDASE"/>
    <property type="match status" value="1"/>
</dbReference>
<protein>
    <submittedName>
        <fullName evidence="2">FAD-dependent oxidoreductase</fullName>
    </submittedName>
</protein>
<keyword evidence="3" id="KW-1185">Reference proteome</keyword>
<dbReference type="InterPro" id="IPR002937">
    <property type="entry name" value="Amino_oxidase"/>
</dbReference>
<dbReference type="PANTHER" id="PTHR42923:SF17">
    <property type="entry name" value="AMINE OXIDASE DOMAIN-CONTAINING PROTEIN"/>
    <property type="match status" value="1"/>
</dbReference>
<comment type="caution">
    <text evidence="2">The sequence shown here is derived from an EMBL/GenBank/DDBJ whole genome shotgun (WGS) entry which is preliminary data.</text>
</comment>
<dbReference type="Gene3D" id="3.50.50.60">
    <property type="entry name" value="FAD/NAD(P)-binding domain"/>
    <property type="match status" value="1"/>
</dbReference>
<dbReference type="Gene3D" id="3.90.660.20">
    <property type="entry name" value="Protoporphyrinogen oxidase, mitochondrial, domain 2"/>
    <property type="match status" value="1"/>
</dbReference>
<organism evidence="2 3">
    <name type="scientific">Rheinheimera baltica</name>
    <dbReference type="NCBI Taxonomy" id="67576"/>
    <lineage>
        <taxon>Bacteria</taxon>
        <taxon>Pseudomonadati</taxon>
        <taxon>Pseudomonadota</taxon>
        <taxon>Gammaproteobacteria</taxon>
        <taxon>Chromatiales</taxon>
        <taxon>Chromatiaceae</taxon>
        <taxon>Rheinheimera</taxon>
    </lineage>
</organism>
<name>A0ABT9HYZ5_9GAMM</name>
<proteinExistence type="predicted"/>
<gene>
    <name evidence="2" type="ORF">ORJ04_10270</name>
</gene>
<dbReference type="Proteomes" id="UP001231109">
    <property type="component" value="Unassembled WGS sequence"/>
</dbReference>
<accession>A0ABT9HYZ5</accession>
<evidence type="ECO:0000313" key="2">
    <source>
        <dbReference type="EMBL" id="MDP5136334.1"/>
    </source>
</evidence>
<evidence type="ECO:0000313" key="3">
    <source>
        <dbReference type="Proteomes" id="UP001231109"/>
    </source>
</evidence>
<reference evidence="2 3" key="1">
    <citation type="submission" date="2022-11" db="EMBL/GenBank/DDBJ databases">
        <title>Viruses from the air-sea interface of a natural surface slick.</title>
        <authorList>
            <person name="Rahlff J."/>
            <person name="Holmfeldt K."/>
        </authorList>
    </citation>
    <scope>NUCLEOTIDE SEQUENCE [LARGE SCALE GENOMIC DNA]</scope>
    <source>
        <strain evidence="2 3">SMS4</strain>
    </source>
</reference>
<evidence type="ECO:0000259" key="1">
    <source>
        <dbReference type="Pfam" id="PF01593"/>
    </source>
</evidence>
<dbReference type="Pfam" id="PF01593">
    <property type="entry name" value="Amino_oxidase"/>
    <property type="match status" value="1"/>
</dbReference>
<dbReference type="RefSeq" id="WP_305975663.1">
    <property type="nucleotide sequence ID" value="NZ_JAPJDZ010000022.1"/>
</dbReference>
<dbReference type="InterPro" id="IPR050464">
    <property type="entry name" value="Zeta_carotene_desat/Oxidored"/>
</dbReference>
<dbReference type="EMBL" id="JAPJDZ010000022">
    <property type="protein sequence ID" value="MDP5136334.1"/>
    <property type="molecule type" value="Genomic_DNA"/>
</dbReference>
<dbReference type="InterPro" id="IPR036188">
    <property type="entry name" value="FAD/NAD-bd_sf"/>
</dbReference>
<dbReference type="Gene3D" id="1.10.3110.10">
    <property type="entry name" value="protoporphyrinogen ix oxidase, domain 3"/>
    <property type="match status" value="1"/>
</dbReference>